<dbReference type="GO" id="GO:0000976">
    <property type="term" value="F:transcription cis-regulatory region binding"/>
    <property type="evidence" value="ECO:0007669"/>
    <property type="project" value="TreeGrafter"/>
</dbReference>
<gene>
    <name evidence="4" type="ORF">C0029_09130</name>
</gene>
<proteinExistence type="predicted"/>
<dbReference type="PROSITE" id="PS50977">
    <property type="entry name" value="HTH_TETR_2"/>
    <property type="match status" value="1"/>
</dbReference>
<accession>A0AAP8MFM5</accession>
<dbReference type="InterPro" id="IPR009057">
    <property type="entry name" value="Homeodomain-like_sf"/>
</dbReference>
<dbReference type="Pfam" id="PF00440">
    <property type="entry name" value="TetR_N"/>
    <property type="match status" value="1"/>
</dbReference>
<evidence type="ECO:0000313" key="4">
    <source>
        <dbReference type="EMBL" id="PLW86554.1"/>
    </source>
</evidence>
<evidence type="ECO:0000259" key="3">
    <source>
        <dbReference type="PROSITE" id="PS50977"/>
    </source>
</evidence>
<dbReference type="InterPro" id="IPR001647">
    <property type="entry name" value="HTH_TetR"/>
</dbReference>
<keyword evidence="5" id="KW-1185">Reference proteome</keyword>
<dbReference type="PRINTS" id="PR00455">
    <property type="entry name" value="HTHTETR"/>
</dbReference>
<evidence type="ECO:0000313" key="5">
    <source>
        <dbReference type="Proteomes" id="UP000235162"/>
    </source>
</evidence>
<dbReference type="PANTHER" id="PTHR30055:SF226">
    <property type="entry name" value="HTH-TYPE TRANSCRIPTIONAL REGULATOR PKSA"/>
    <property type="match status" value="1"/>
</dbReference>
<dbReference type="PANTHER" id="PTHR30055">
    <property type="entry name" value="HTH-TYPE TRANSCRIPTIONAL REGULATOR RUTR"/>
    <property type="match status" value="1"/>
</dbReference>
<dbReference type="PROSITE" id="PS01081">
    <property type="entry name" value="HTH_TETR_1"/>
    <property type="match status" value="1"/>
</dbReference>
<dbReference type="EMBL" id="PKUR01000002">
    <property type="protein sequence ID" value="PLW86554.1"/>
    <property type="molecule type" value="Genomic_DNA"/>
</dbReference>
<dbReference type="InterPro" id="IPR050109">
    <property type="entry name" value="HTH-type_TetR-like_transc_reg"/>
</dbReference>
<dbReference type="Gene3D" id="1.10.357.10">
    <property type="entry name" value="Tetracycline Repressor, domain 2"/>
    <property type="match status" value="1"/>
</dbReference>
<evidence type="ECO:0000256" key="1">
    <source>
        <dbReference type="ARBA" id="ARBA00023125"/>
    </source>
</evidence>
<sequence length="199" mass="22098">MNDLSGQFNPSDQGDPMVGRILDAAERCIERFGIRRTSMGEVARVGKLSRGSIYHHFGDKDTLVQAVLHRRQQIFLNETEAELEQQQTLADKLMLSVTRGRAAAAEGLIASLAETEPETVAMMYLSPGFYTRSVSFWPPHVELARQQGEISSSVSAETATDFLMRLAVSLVMFPEMGVKLDTPARLRAYIEQAIHRGLS</sequence>
<dbReference type="InterPro" id="IPR023772">
    <property type="entry name" value="DNA-bd_HTH_TetR-type_CS"/>
</dbReference>
<comment type="caution">
    <text evidence="4">The sequence shown here is derived from an EMBL/GenBank/DDBJ whole genome shotgun (WGS) entry which is preliminary data.</text>
</comment>
<evidence type="ECO:0000256" key="2">
    <source>
        <dbReference type="PROSITE-ProRule" id="PRU00335"/>
    </source>
</evidence>
<dbReference type="Proteomes" id="UP000235162">
    <property type="component" value="Unassembled WGS sequence"/>
</dbReference>
<keyword evidence="1 2" id="KW-0238">DNA-binding</keyword>
<feature type="domain" description="HTH tetR-type" evidence="3">
    <location>
        <begin position="15"/>
        <end position="75"/>
    </location>
</feature>
<dbReference type="KEGG" id="hja:BST95_10095"/>
<dbReference type="AlphaFoldDB" id="A0AAP8MFM5"/>
<feature type="DNA-binding region" description="H-T-H motif" evidence="2">
    <location>
        <begin position="38"/>
        <end position="57"/>
    </location>
</feature>
<dbReference type="SUPFAM" id="SSF46689">
    <property type="entry name" value="Homeodomain-like"/>
    <property type="match status" value="1"/>
</dbReference>
<organism evidence="4 5">
    <name type="scientific">Halioglobus japonicus</name>
    <dbReference type="NCBI Taxonomy" id="930805"/>
    <lineage>
        <taxon>Bacteria</taxon>
        <taxon>Pseudomonadati</taxon>
        <taxon>Pseudomonadota</taxon>
        <taxon>Gammaproteobacteria</taxon>
        <taxon>Cellvibrionales</taxon>
        <taxon>Halieaceae</taxon>
        <taxon>Halioglobus</taxon>
    </lineage>
</organism>
<dbReference type="RefSeq" id="WP_084199189.1">
    <property type="nucleotide sequence ID" value="NZ_BMYL01000002.1"/>
</dbReference>
<reference evidence="4 5" key="1">
    <citation type="submission" date="2018-01" db="EMBL/GenBank/DDBJ databases">
        <title>The draft genome sequence of Halioglobus japonicus S1-36.</title>
        <authorList>
            <person name="Du Z.-J."/>
            <person name="Shi M.-J."/>
        </authorList>
    </citation>
    <scope>NUCLEOTIDE SEQUENCE [LARGE SCALE GENOMIC DNA]</scope>
    <source>
        <strain evidence="4 5">S1-36</strain>
    </source>
</reference>
<name>A0AAP8MFM5_9GAMM</name>
<dbReference type="GO" id="GO:0003700">
    <property type="term" value="F:DNA-binding transcription factor activity"/>
    <property type="evidence" value="ECO:0007669"/>
    <property type="project" value="TreeGrafter"/>
</dbReference>
<protein>
    <submittedName>
        <fullName evidence="4">TetR/AcrR family transcriptional regulator</fullName>
    </submittedName>
</protein>